<name>A0A1B6CE55_9HEMI</name>
<feature type="non-terminal residue" evidence="3">
    <location>
        <position position="1"/>
    </location>
</feature>
<keyword evidence="2" id="KW-0812">Transmembrane</keyword>
<sequence>GKTSENLQSSSLLLQTCKELVKTLFKADTFCSEYIFLFGVRIWFLFYFEIIMSSSLTERKITGTMYDLKIEKEQETARKEKARKEKAELMKQKKEQKRKREYEEYLRKKAKLSIKLCTCEEERENKEEVIELENYWNLPFKPYNIPKCEEINAMPTRRMKYKLKKIDLNIKINYSSVKILPFTRDPRLNYKTVEEYKEDRKCPIHG</sequence>
<dbReference type="EMBL" id="GEDC01025708">
    <property type="protein sequence ID" value="JAS11590.1"/>
    <property type="molecule type" value="Transcribed_RNA"/>
</dbReference>
<dbReference type="AlphaFoldDB" id="A0A1B6CE55"/>
<feature type="transmembrane region" description="Helical" evidence="2">
    <location>
        <begin position="34"/>
        <end position="52"/>
    </location>
</feature>
<keyword evidence="2" id="KW-0472">Membrane</keyword>
<gene>
    <name evidence="3" type="ORF">g.2248</name>
</gene>
<keyword evidence="1" id="KW-0175">Coiled coil</keyword>
<evidence type="ECO:0000313" key="3">
    <source>
        <dbReference type="EMBL" id="JAS11590.1"/>
    </source>
</evidence>
<reference evidence="3" key="1">
    <citation type="submission" date="2015-12" db="EMBL/GenBank/DDBJ databases">
        <title>De novo transcriptome assembly of four potential Pierce s Disease insect vectors from Arizona vineyards.</title>
        <authorList>
            <person name="Tassone E.E."/>
        </authorList>
    </citation>
    <scope>NUCLEOTIDE SEQUENCE</scope>
</reference>
<evidence type="ECO:0000256" key="1">
    <source>
        <dbReference type="SAM" id="Coils"/>
    </source>
</evidence>
<proteinExistence type="predicted"/>
<protein>
    <submittedName>
        <fullName evidence="3">Uncharacterized protein</fullName>
    </submittedName>
</protein>
<accession>A0A1B6CE55</accession>
<evidence type="ECO:0000256" key="2">
    <source>
        <dbReference type="SAM" id="Phobius"/>
    </source>
</evidence>
<feature type="coiled-coil region" evidence="1">
    <location>
        <begin position="65"/>
        <end position="104"/>
    </location>
</feature>
<organism evidence="3">
    <name type="scientific">Clastoptera arizonana</name>
    <name type="common">Arizona spittle bug</name>
    <dbReference type="NCBI Taxonomy" id="38151"/>
    <lineage>
        <taxon>Eukaryota</taxon>
        <taxon>Metazoa</taxon>
        <taxon>Ecdysozoa</taxon>
        <taxon>Arthropoda</taxon>
        <taxon>Hexapoda</taxon>
        <taxon>Insecta</taxon>
        <taxon>Pterygota</taxon>
        <taxon>Neoptera</taxon>
        <taxon>Paraneoptera</taxon>
        <taxon>Hemiptera</taxon>
        <taxon>Auchenorrhyncha</taxon>
        <taxon>Cercopoidea</taxon>
        <taxon>Clastopteridae</taxon>
        <taxon>Clastoptera</taxon>
    </lineage>
</organism>
<keyword evidence="2" id="KW-1133">Transmembrane helix</keyword>